<evidence type="ECO:0000313" key="2">
    <source>
        <dbReference type="EMBL" id="GLI00754.1"/>
    </source>
</evidence>
<dbReference type="RefSeq" id="WP_281901286.1">
    <property type="nucleotide sequence ID" value="NZ_BSDI01000035.1"/>
</dbReference>
<name>A0ABQ5R1T7_9ACTN</name>
<dbReference type="InterPro" id="IPR034660">
    <property type="entry name" value="DinB/YfiT-like"/>
</dbReference>
<evidence type="ECO:0000313" key="3">
    <source>
        <dbReference type="Proteomes" id="UP001144280"/>
    </source>
</evidence>
<dbReference type="Proteomes" id="UP001144280">
    <property type="component" value="Unassembled WGS sequence"/>
</dbReference>
<dbReference type="InterPro" id="IPR024775">
    <property type="entry name" value="DinB-like"/>
</dbReference>
<keyword evidence="3" id="KW-1185">Reference proteome</keyword>
<comment type="caution">
    <text evidence="2">The sequence shown here is derived from an EMBL/GenBank/DDBJ whole genome shotgun (WGS) entry which is preliminary data.</text>
</comment>
<sequence length="176" mass="19749">MELPEAAEMLSRTPDVLDALLTGLPPQWLHHNDGPGTWSAYDIVGHLLHGDGTNWLPRARMILDRGAEAPFEPFDREAMLSEEHADVSVLLARFRTARRASLGELSAMDIEPDDMERRGLHPDLGEVTLGQLLATWVAHDLTHLGQIGEVLARRYREDVGPWRQYMPALDRTAEAE</sequence>
<proteinExistence type="predicted"/>
<feature type="domain" description="DinB-like" evidence="1">
    <location>
        <begin position="10"/>
        <end position="147"/>
    </location>
</feature>
<protein>
    <recommendedName>
        <fullName evidence="1">DinB-like domain-containing protein</fullName>
    </recommendedName>
</protein>
<organism evidence="2 3">
    <name type="scientific">Phytohabitans aurantiacus</name>
    <dbReference type="NCBI Taxonomy" id="3016789"/>
    <lineage>
        <taxon>Bacteria</taxon>
        <taxon>Bacillati</taxon>
        <taxon>Actinomycetota</taxon>
        <taxon>Actinomycetes</taxon>
        <taxon>Micromonosporales</taxon>
        <taxon>Micromonosporaceae</taxon>
    </lineage>
</organism>
<dbReference type="SUPFAM" id="SSF109854">
    <property type="entry name" value="DinB/YfiT-like putative metalloenzymes"/>
    <property type="match status" value="1"/>
</dbReference>
<dbReference type="Gene3D" id="1.20.120.450">
    <property type="entry name" value="dinb family like domain"/>
    <property type="match status" value="1"/>
</dbReference>
<accession>A0ABQ5R1T7</accession>
<evidence type="ECO:0000259" key="1">
    <source>
        <dbReference type="Pfam" id="PF12867"/>
    </source>
</evidence>
<reference evidence="2" key="1">
    <citation type="submission" date="2022-12" db="EMBL/GenBank/DDBJ databases">
        <title>New Phytohabitans aurantiacus sp. RD004123 nov., an actinomycete isolated from soil.</title>
        <authorList>
            <person name="Triningsih D.W."/>
            <person name="Harunari E."/>
            <person name="Igarashi Y."/>
        </authorList>
    </citation>
    <scope>NUCLEOTIDE SEQUENCE</scope>
    <source>
        <strain evidence="2">RD004123</strain>
    </source>
</reference>
<dbReference type="EMBL" id="BSDI01000035">
    <property type="protein sequence ID" value="GLI00754.1"/>
    <property type="molecule type" value="Genomic_DNA"/>
</dbReference>
<dbReference type="Pfam" id="PF12867">
    <property type="entry name" value="DinB_2"/>
    <property type="match status" value="1"/>
</dbReference>
<gene>
    <name evidence="2" type="ORF">Pa4123_60300</name>
</gene>